<evidence type="ECO:0000256" key="3">
    <source>
        <dbReference type="ARBA" id="ARBA00022614"/>
    </source>
</evidence>
<evidence type="ECO:0000256" key="7">
    <source>
        <dbReference type="ARBA" id="ARBA00022741"/>
    </source>
</evidence>
<keyword evidence="8" id="KW-0067">ATP-binding</keyword>
<dbReference type="Pfam" id="PF07714">
    <property type="entry name" value="PK_Tyr_Ser-Thr"/>
    <property type="match status" value="1"/>
</dbReference>
<dbReference type="InterPro" id="IPR001245">
    <property type="entry name" value="Ser-Thr/Tyr_kinase_cat_dom"/>
</dbReference>
<feature type="chain" id="PRO_5019071649" evidence="14">
    <location>
        <begin position="18"/>
        <end position="1042"/>
    </location>
</feature>
<keyword evidence="4 13" id="KW-0812">Transmembrane</keyword>
<protein>
    <submittedName>
        <fullName evidence="16">Putative inactive receptor kinase isoform X2</fullName>
    </submittedName>
</protein>
<dbReference type="FunFam" id="3.80.10.10:FF:000400">
    <property type="entry name" value="Nuclear pore complex protein NUP107"/>
    <property type="match status" value="1"/>
</dbReference>
<dbReference type="GO" id="GO:0005524">
    <property type="term" value="F:ATP binding"/>
    <property type="evidence" value="ECO:0007669"/>
    <property type="project" value="UniProtKB-KW"/>
</dbReference>
<dbReference type="InterPro" id="IPR032675">
    <property type="entry name" value="LRR_dom_sf"/>
</dbReference>
<dbReference type="FunFam" id="3.80.10.10:FF:000383">
    <property type="entry name" value="Leucine-rich repeat receptor protein kinase EMS1"/>
    <property type="match status" value="1"/>
</dbReference>
<dbReference type="SUPFAM" id="SSF52058">
    <property type="entry name" value="L domain-like"/>
    <property type="match status" value="2"/>
</dbReference>
<dbReference type="SMART" id="SM00369">
    <property type="entry name" value="LRR_TYP"/>
    <property type="match status" value="6"/>
</dbReference>
<dbReference type="GO" id="GO:0016020">
    <property type="term" value="C:membrane"/>
    <property type="evidence" value="ECO:0007669"/>
    <property type="project" value="UniProtKB-SubCell"/>
</dbReference>
<feature type="signal peptide" evidence="14">
    <location>
        <begin position="1"/>
        <end position="17"/>
    </location>
</feature>
<dbReference type="GO" id="GO:0004674">
    <property type="term" value="F:protein serine/threonine kinase activity"/>
    <property type="evidence" value="ECO:0007669"/>
    <property type="project" value="UniProtKB-EC"/>
</dbReference>
<dbReference type="InterPro" id="IPR013210">
    <property type="entry name" value="LRR_N_plant-typ"/>
</dbReference>
<dbReference type="AlphaFoldDB" id="A0A443N8M8"/>
<evidence type="ECO:0000256" key="6">
    <source>
        <dbReference type="ARBA" id="ARBA00022737"/>
    </source>
</evidence>
<keyword evidence="7" id="KW-0547">Nucleotide-binding</keyword>
<name>A0A443N8M8_9MAGN</name>
<evidence type="ECO:0000256" key="13">
    <source>
        <dbReference type="SAM" id="Phobius"/>
    </source>
</evidence>
<dbReference type="InterPro" id="IPR003591">
    <property type="entry name" value="Leu-rich_rpt_typical-subtyp"/>
</dbReference>
<keyword evidence="2" id="KW-0597">Phosphoprotein</keyword>
<feature type="compositionally biased region" description="Polar residues" evidence="12">
    <location>
        <begin position="688"/>
        <end position="699"/>
    </location>
</feature>
<dbReference type="Gene3D" id="1.10.510.10">
    <property type="entry name" value="Transferase(Phosphotransferase) domain 1"/>
    <property type="match status" value="1"/>
</dbReference>
<feature type="region of interest" description="Disordered" evidence="12">
    <location>
        <begin position="667"/>
        <end position="728"/>
    </location>
</feature>
<dbReference type="Pfam" id="PF08263">
    <property type="entry name" value="LRRNT_2"/>
    <property type="match status" value="1"/>
</dbReference>
<dbReference type="Pfam" id="PF23598">
    <property type="entry name" value="LRR_14"/>
    <property type="match status" value="1"/>
</dbReference>
<dbReference type="FunFam" id="3.30.200.20:FF:000486">
    <property type="entry name" value="Leucine-rich repeat receptor-like protein kinase"/>
    <property type="match status" value="1"/>
</dbReference>
<comment type="subcellular location">
    <subcellularLocation>
        <location evidence="1">Membrane</location>
        <topology evidence="1">Single-pass membrane protein</topology>
    </subcellularLocation>
</comment>
<dbReference type="FunFam" id="1.10.510.10:FF:000480">
    <property type="entry name" value="Pollen receptor-like kinase 1"/>
    <property type="match status" value="1"/>
</dbReference>
<dbReference type="SUPFAM" id="SSF56112">
    <property type="entry name" value="Protein kinase-like (PK-like)"/>
    <property type="match status" value="1"/>
</dbReference>
<dbReference type="PANTHER" id="PTHR48003">
    <property type="entry name" value="OS07G0626500 PROTEIN"/>
    <property type="match status" value="1"/>
</dbReference>
<keyword evidence="10 13" id="KW-0472">Membrane</keyword>
<evidence type="ECO:0000313" key="17">
    <source>
        <dbReference type="Proteomes" id="UP000283530"/>
    </source>
</evidence>
<evidence type="ECO:0000256" key="1">
    <source>
        <dbReference type="ARBA" id="ARBA00004167"/>
    </source>
</evidence>
<keyword evidence="16" id="KW-0418">Kinase</keyword>
<organism evidence="16 17">
    <name type="scientific">Cinnamomum micranthum f. kanehirae</name>
    <dbReference type="NCBI Taxonomy" id="337451"/>
    <lineage>
        <taxon>Eukaryota</taxon>
        <taxon>Viridiplantae</taxon>
        <taxon>Streptophyta</taxon>
        <taxon>Embryophyta</taxon>
        <taxon>Tracheophyta</taxon>
        <taxon>Spermatophyta</taxon>
        <taxon>Magnoliopsida</taxon>
        <taxon>Magnoliidae</taxon>
        <taxon>Laurales</taxon>
        <taxon>Lauraceae</taxon>
        <taxon>Cinnamomum</taxon>
    </lineage>
</organism>
<evidence type="ECO:0000256" key="4">
    <source>
        <dbReference type="ARBA" id="ARBA00022692"/>
    </source>
</evidence>
<gene>
    <name evidence="16" type="ORF">CKAN_00318400</name>
</gene>
<dbReference type="InterPro" id="IPR053059">
    <property type="entry name" value="Inactive_SerThr-Kinase_ABA"/>
</dbReference>
<dbReference type="InterPro" id="IPR001611">
    <property type="entry name" value="Leu-rich_rpt"/>
</dbReference>
<reference evidence="16 17" key="1">
    <citation type="journal article" date="2019" name="Nat. Plants">
        <title>Stout camphor tree genome fills gaps in understanding of flowering plant genome evolution.</title>
        <authorList>
            <person name="Chaw S.M."/>
            <person name="Liu Y.C."/>
            <person name="Wu Y.W."/>
            <person name="Wang H.Y."/>
            <person name="Lin C.I."/>
            <person name="Wu C.S."/>
            <person name="Ke H.M."/>
            <person name="Chang L.Y."/>
            <person name="Hsu C.Y."/>
            <person name="Yang H.T."/>
            <person name="Sudianto E."/>
            <person name="Hsu M.H."/>
            <person name="Wu K.P."/>
            <person name="Wang L.N."/>
            <person name="Leebens-Mack J.H."/>
            <person name="Tsai I.J."/>
        </authorList>
    </citation>
    <scope>NUCLEOTIDE SEQUENCE [LARGE SCALE GENOMIC DNA]</scope>
    <source>
        <strain evidence="17">cv. Chaw 1501</strain>
        <tissue evidence="16">Young leaves</tissue>
    </source>
</reference>
<evidence type="ECO:0000256" key="9">
    <source>
        <dbReference type="ARBA" id="ARBA00022989"/>
    </source>
</evidence>
<dbReference type="GO" id="GO:0009653">
    <property type="term" value="P:anatomical structure morphogenesis"/>
    <property type="evidence" value="ECO:0007669"/>
    <property type="project" value="UniProtKB-ARBA"/>
</dbReference>
<dbReference type="EMBL" id="QPKB01000001">
    <property type="protein sequence ID" value="RWR74838.1"/>
    <property type="molecule type" value="Genomic_DNA"/>
</dbReference>
<dbReference type="Pfam" id="PF00560">
    <property type="entry name" value="LRR_1"/>
    <property type="match status" value="7"/>
</dbReference>
<dbReference type="FunFam" id="3.80.10.10:FF:000095">
    <property type="entry name" value="LRR receptor-like serine/threonine-protein kinase GSO1"/>
    <property type="match status" value="1"/>
</dbReference>
<proteinExistence type="predicted"/>
<dbReference type="STRING" id="337451.A0A443N8M8"/>
<dbReference type="Proteomes" id="UP000283530">
    <property type="component" value="Unassembled WGS sequence"/>
</dbReference>
<dbReference type="PANTHER" id="PTHR48003:SF3">
    <property type="entry name" value="LEUCINE-RICH REPEAT PROTEIN KINASE FAMILY PROTEIN"/>
    <property type="match status" value="1"/>
</dbReference>
<keyword evidence="11 16" id="KW-0675">Receptor</keyword>
<dbReference type="InterPro" id="IPR055414">
    <property type="entry name" value="LRR_R13L4/SHOC2-like"/>
</dbReference>
<dbReference type="InterPro" id="IPR000719">
    <property type="entry name" value="Prot_kinase_dom"/>
</dbReference>
<keyword evidence="16" id="KW-0808">Transferase</keyword>
<keyword evidence="9 13" id="KW-1133">Transmembrane helix</keyword>
<keyword evidence="17" id="KW-1185">Reference proteome</keyword>
<sequence>MQFLCLIFLLWVDLSLGNSDADALLEFMKGIEKDPTGLVFGSWNANSLESNGCPSKWYGIQCIDGQVASITLNDLSLIGSISFSALGGLKSLRNLSLSHNQFSGIISSEVGFLGSLEVFDVSGNSFHDQVPDELMSLKNLVNLNLSSNNFSGTVPSGIRNLHSLKYLDLHCNNFSSGIMGLLLQLPNLTHVDLSCNTFSGSIDQGLGNSTFVHSVQYLNISHNALIGEIFSDNEIILFDNLEAFDASYNQLVGEIPSFNFLVFLQILHLGNNQFSGSLPDALLRESSTLLSDLDLSNNQLQGPIESITSTTLMYLNLSSNNLSGPLPSKVEHCAIVDFSNNRLSGSVSRIRGWGNYVEVIHLSSNSLMGTLPNETSQFLRLTSFKISNNSLDGPLPPVIGTYPELTVIDLSLNRLNGSLPPNLFTSSKLTYLNLSGNSFTGPIPFLSAQTAMSTILDIPLPPAQNSSLVTLDLADNMLIGSLPPETGNMDQLNFLNLGKNNFSGQIPKEISKLHSLAYLNLCNNRFEGSIPDSLPDSLEYFNVSYNSLSGIVPNNLWRFPVSSFHPGNAFLILPESASSPSNTAGITFKGKQHNRMKSATKAALIAGFAGSAALVIILFILIYHRNIRGKDANEGRPSLSHLFGIQKMTDPSPTSLSFSQDRLLSSASRSLPKHGEVSAITMGPTEGGLNSTMKDNSPPKNMVKSSPLSVLSSSSPSKDPSSSEHPSILSVCSPDRLAGDLHLFDNSFVFTAEELSRAPAEVLGRSCHGTSYKATLDGGHVLIVKWLREGISKGKKEFAREAKKLGNIRHPNIVSLRGYYWGPKEHERLIVSDFIESMCLASHLYAETEARNISPLSLKQRHKVAIDVARCLSYLHNERAIPHGNLKSTNILLEASSLNALLTDYSLHRIMNPAGMAEQVLNAGALGYRPPEFANMSKPCPSLKSDVYAFGVILLEILTGKSAGEIVSGNPGVVDLTDWVRLLARENRSTECFDKLIPGVDGAEEPPIGLEDMLLVALKCILPASERPDIRTVFEDLSSIQL</sequence>
<keyword evidence="3" id="KW-0433">Leucine-rich repeat</keyword>
<comment type="caution">
    <text evidence="16">The sequence shown here is derived from an EMBL/GenBank/DDBJ whole genome shotgun (WGS) entry which is preliminary data.</text>
</comment>
<evidence type="ECO:0000256" key="11">
    <source>
        <dbReference type="ARBA" id="ARBA00023170"/>
    </source>
</evidence>
<evidence type="ECO:0000256" key="12">
    <source>
        <dbReference type="SAM" id="MobiDB-lite"/>
    </source>
</evidence>
<evidence type="ECO:0000256" key="8">
    <source>
        <dbReference type="ARBA" id="ARBA00022840"/>
    </source>
</evidence>
<dbReference type="GO" id="GO:0099402">
    <property type="term" value="P:plant organ development"/>
    <property type="evidence" value="ECO:0007669"/>
    <property type="project" value="UniProtKB-ARBA"/>
</dbReference>
<feature type="transmembrane region" description="Helical" evidence="13">
    <location>
        <begin position="602"/>
        <end position="623"/>
    </location>
</feature>
<dbReference type="PROSITE" id="PS50011">
    <property type="entry name" value="PROTEIN_KINASE_DOM"/>
    <property type="match status" value="1"/>
</dbReference>
<evidence type="ECO:0000313" key="16">
    <source>
        <dbReference type="EMBL" id="RWR74838.1"/>
    </source>
</evidence>
<evidence type="ECO:0000259" key="15">
    <source>
        <dbReference type="PROSITE" id="PS50011"/>
    </source>
</evidence>
<feature type="compositionally biased region" description="Low complexity" evidence="12">
    <location>
        <begin position="705"/>
        <end position="727"/>
    </location>
</feature>
<evidence type="ECO:0000256" key="10">
    <source>
        <dbReference type="ARBA" id="ARBA00023136"/>
    </source>
</evidence>
<dbReference type="InterPro" id="IPR011009">
    <property type="entry name" value="Kinase-like_dom_sf"/>
</dbReference>
<feature type="domain" description="Protein kinase" evidence="15">
    <location>
        <begin position="757"/>
        <end position="1040"/>
    </location>
</feature>
<keyword evidence="6" id="KW-0677">Repeat</keyword>
<evidence type="ECO:0000256" key="2">
    <source>
        <dbReference type="ARBA" id="ARBA00022553"/>
    </source>
</evidence>
<dbReference type="Gene3D" id="3.30.200.20">
    <property type="entry name" value="Phosphorylase Kinase, domain 1"/>
    <property type="match status" value="1"/>
</dbReference>
<evidence type="ECO:0000256" key="5">
    <source>
        <dbReference type="ARBA" id="ARBA00022729"/>
    </source>
</evidence>
<evidence type="ECO:0000256" key="14">
    <source>
        <dbReference type="SAM" id="SignalP"/>
    </source>
</evidence>
<dbReference type="OrthoDB" id="4062651at2759"/>
<accession>A0A443N8M8</accession>
<keyword evidence="5 14" id="KW-0732">Signal</keyword>
<dbReference type="Gene3D" id="3.80.10.10">
    <property type="entry name" value="Ribonuclease Inhibitor"/>
    <property type="match status" value="3"/>
</dbReference>